<feature type="region of interest" description="Disordered" evidence="1">
    <location>
        <begin position="1"/>
        <end position="23"/>
    </location>
</feature>
<dbReference type="Proteomes" id="UP000016934">
    <property type="component" value="Unassembled WGS sequence"/>
</dbReference>
<accession>M2S8H0</accession>
<sequence>MQRHYRWQRQRKKGRERERETAKKPKVRVTYIVCIWVTSYLSYLTGPPPFPSHHITTLPFPGSKQKVSMEK</sequence>
<protein>
    <submittedName>
        <fullName evidence="3">Uncharacterized protein</fullName>
    </submittedName>
</protein>
<dbReference type="EMBL" id="KB445644">
    <property type="protein sequence ID" value="EMD63613.1"/>
    <property type="molecule type" value="Genomic_DNA"/>
</dbReference>
<evidence type="ECO:0000313" key="3">
    <source>
        <dbReference type="EMBL" id="EMD63613.1"/>
    </source>
</evidence>
<keyword evidence="2" id="KW-0812">Transmembrane</keyword>
<keyword evidence="2" id="KW-0472">Membrane</keyword>
<evidence type="ECO:0000256" key="1">
    <source>
        <dbReference type="SAM" id="MobiDB-lite"/>
    </source>
</evidence>
<keyword evidence="2" id="KW-1133">Transmembrane helix</keyword>
<gene>
    <name evidence="3" type="ORF">COCSADRAFT_329824</name>
</gene>
<keyword evidence="4" id="KW-1185">Reference proteome</keyword>
<feature type="transmembrane region" description="Helical" evidence="2">
    <location>
        <begin position="27"/>
        <end position="44"/>
    </location>
</feature>
<name>M2S8H0_COCSN</name>
<evidence type="ECO:0000313" key="4">
    <source>
        <dbReference type="Proteomes" id="UP000016934"/>
    </source>
</evidence>
<proteinExistence type="predicted"/>
<dbReference type="AlphaFoldDB" id="M2S8H0"/>
<reference evidence="3 4" key="1">
    <citation type="journal article" date="2012" name="PLoS Pathog.">
        <title>Diverse lifestyles and strategies of plant pathogenesis encoded in the genomes of eighteen Dothideomycetes fungi.</title>
        <authorList>
            <person name="Ohm R.A."/>
            <person name="Feau N."/>
            <person name="Henrissat B."/>
            <person name="Schoch C.L."/>
            <person name="Horwitz B.A."/>
            <person name="Barry K.W."/>
            <person name="Condon B.J."/>
            <person name="Copeland A.C."/>
            <person name="Dhillon B."/>
            <person name="Glaser F."/>
            <person name="Hesse C.N."/>
            <person name="Kosti I."/>
            <person name="LaButti K."/>
            <person name="Lindquist E.A."/>
            <person name="Lucas S."/>
            <person name="Salamov A.A."/>
            <person name="Bradshaw R.E."/>
            <person name="Ciuffetti L."/>
            <person name="Hamelin R.C."/>
            <person name="Kema G.H.J."/>
            <person name="Lawrence C."/>
            <person name="Scott J.A."/>
            <person name="Spatafora J.W."/>
            <person name="Turgeon B.G."/>
            <person name="de Wit P.J.G.M."/>
            <person name="Zhong S."/>
            <person name="Goodwin S.B."/>
            <person name="Grigoriev I.V."/>
        </authorList>
    </citation>
    <scope>NUCLEOTIDE SEQUENCE [LARGE SCALE GENOMIC DNA]</scope>
    <source>
        <strain evidence="4">ND90Pr / ATCC 201652</strain>
    </source>
</reference>
<evidence type="ECO:0000256" key="2">
    <source>
        <dbReference type="SAM" id="Phobius"/>
    </source>
</evidence>
<feature type="compositionally biased region" description="Basic residues" evidence="1">
    <location>
        <begin position="1"/>
        <end position="14"/>
    </location>
</feature>
<organism evidence="3 4">
    <name type="scientific">Cochliobolus sativus (strain ND90Pr / ATCC 201652)</name>
    <name type="common">Common root rot and spot blotch fungus</name>
    <name type="synonym">Bipolaris sorokiniana</name>
    <dbReference type="NCBI Taxonomy" id="665912"/>
    <lineage>
        <taxon>Eukaryota</taxon>
        <taxon>Fungi</taxon>
        <taxon>Dikarya</taxon>
        <taxon>Ascomycota</taxon>
        <taxon>Pezizomycotina</taxon>
        <taxon>Dothideomycetes</taxon>
        <taxon>Pleosporomycetidae</taxon>
        <taxon>Pleosporales</taxon>
        <taxon>Pleosporineae</taxon>
        <taxon>Pleosporaceae</taxon>
        <taxon>Bipolaris</taxon>
    </lineage>
</organism>
<reference evidence="4" key="2">
    <citation type="journal article" date="2013" name="PLoS Genet.">
        <title>Comparative genome structure, secondary metabolite, and effector coding capacity across Cochliobolus pathogens.</title>
        <authorList>
            <person name="Condon B.J."/>
            <person name="Leng Y."/>
            <person name="Wu D."/>
            <person name="Bushley K.E."/>
            <person name="Ohm R.A."/>
            <person name="Otillar R."/>
            <person name="Martin J."/>
            <person name="Schackwitz W."/>
            <person name="Grimwood J."/>
            <person name="MohdZainudin N."/>
            <person name="Xue C."/>
            <person name="Wang R."/>
            <person name="Manning V.A."/>
            <person name="Dhillon B."/>
            <person name="Tu Z.J."/>
            <person name="Steffenson B.J."/>
            <person name="Salamov A."/>
            <person name="Sun H."/>
            <person name="Lowry S."/>
            <person name="LaButti K."/>
            <person name="Han J."/>
            <person name="Copeland A."/>
            <person name="Lindquist E."/>
            <person name="Barry K."/>
            <person name="Schmutz J."/>
            <person name="Baker S.E."/>
            <person name="Ciuffetti L.M."/>
            <person name="Grigoriev I.V."/>
            <person name="Zhong S."/>
            <person name="Turgeon B.G."/>
        </authorList>
    </citation>
    <scope>NUCLEOTIDE SEQUENCE [LARGE SCALE GENOMIC DNA]</scope>
    <source>
        <strain evidence="4">ND90Pr / ATCC 201652</strain>
    </source>
</reference>
<dbReference type="RefSeq" id="XP_007700678.1">
    <property type="nucleotide sequence ID" value="XM_007702488.1"/>
</dbReference>
<dbReference type="KEGG" id="bsc:COCSADRAFT_329824"/>
<dbReference type="HOGENOM" id="CLU_2739849_0_0_1"/>
<dbReference type="GeneID" id="19136989"/>